<dbReference type="EMBL" id="JAINUG010000080">
    <property type="protein sequence ID" value="KAJ8399862.1"/>
    <property type="molecule type" value="Genomic_DNA"/>
</dbReference>
<accession>A0AAD7SCL7</accession>
<evidence type="ECO:0000313" key="2">
    <source>
        <dbReference type="EMBL" id="KAJ8399862.1"/>
    </source>
</evidence>
<evidence type="ECO:0000313" key="3">
    <source>
        <dbReference type="Proteomes" id="UP001221898"/>
    </source>
</evidence>
<name>A0AAD7SCL7_9TELE</name>
<dbReference type="AlphaFoldDB" id="A0AAD7SCL7"/>
<feature type="region of interest" description="Disordered" evidence="1">
    <location>
        <begin position="1"/>
        <end position="21"/>
    </location>
</feature>
<dbReference type="Proteomes" id="UP001221898">
    <property type="component" value="Unassembled WGS sequence"/>
</dbReference>
<sequence length="106" mass="11514">MVRGPCQREAAAESCVGSGGQGFGLGPRGRRFPQWPPCWCVPVSALLPSFFHSDWWRKKPTACLHVSDMSHAGETASRRARLALSTSLTAPDKRKARYQESGAEGA</sequence>
<keyword evidence="3" id="KW-1185">Reference proteome</keyword>
<comment type="caution">
    <text evidence="2">The sequence shown here is derived from an EMBL/GenBank/DDBJ whole genome shotgun (WGS) entry which is preliminary data.</text>
</comment>
<protein>
    <submittedName>
        <fullName evidence="2">Uncharacterized protein</fullName>
    </submittedName>
</protein>
<proteinExistence type="predicted"/>
<evidence type="ECO:0000256" key="1">
    <source>
        <dbReference type="SAM" id="MobiDB-lite"/>
    </source>
</evidence>
<gene>
    <name evidence="2" type="ORF">AAFF_G00405920</name>
</gene>
<reference evidence="2" key="1">
    <citation type="journal article" date="2023" name="Science">
        <title>Genome structures resolve the early diversification of teleost fishes.</title>
        <authorList>
            <person name="Parey E."/>
            <person name="Louis A."/>
            <person name="Montfort J."/>
            <person name="Bouchez O."/>
            <person name="Roques C."/>
            <person name="Iampietro C."/>
            <person name="Lluch J."/>
            <person name="Castinel A."/>
            <person name="Donnadieu C."/>
            <person name="Desvignes T."/>
            <person name="Floi Bucao C."/>
            <person name="Jouanno E."/>
            <person name="Wen M."/>
            <person name="Mejri S."/>
            <person name="Dirks R."/>
            <person name="Jansen H."/>
            <person name="Henkel C."/>
            <person name="Chen W.J."/>
            <person name="Zahm M."/>
            <person name="Cabau C."/>
            <person name="Klopp C."/>
            <person name="Thompson A.W."/>
            <person name="Robinson-Rechavi M."/>
            <person name="Braasch I."/>
            <person name="Lecointre G."/>
            <person name="Bobe J."/>
            <person name="Postlethwait J.H."/>
            <person name="Berthelot C."/>
            <person name="Roest Crollius H."/>
            <person name="Guiguen Y."/>
        </authorList>
    </citation>
    <scope>NUCLEOTIDE SEQUENCE</scope>
    <source>
        <strain evidence="2">NC1722</strain>
    </source>
</reference>
<organism evidence="2 3">
    <name type="scientific">Aldrovandia affinis</name>
    <dbReference type="NCBI Taxonomy" id="143900"/>
    <lineage>
        <taxon>Eukaryota</taxon>
        <taxon>Metazoa</taxon>
        <taxon>Chordata</taxon>
        <taxon>Craniata</taxon>
        <taxon>Vertebrata</taxon>
        <taxon>Euteleostomi</taxon>
        <taxon>Actinopterygii</taxon>
        <taxon>Neopterygii</taxon>
        <taxon>Teleostei</taxon>
        <taxon>Notacanthiformes</taxon>
        <taxon>Halosauridae</taxon>
        <taxon>Aldrovandia</taxon>
    </lineage>
</organism>